<comment type="caution">
    <text evidence="6">The sequence shown here is derived from an EMBL/GenBank/DDBJ whole genome shotgun (WGS) entry which is preliminary data.</text>
</comment>
<dbReference type="PANTHER" id="PTHR47957:SF3">
    <property type="entry name" value="ATP-DEPENDENT HELICASE HRQ1"/>
    <property type="match status" value="1"/>
</dbReference>
<protein>
    <submittedName>
        <fullName evidence="6">DEAD/DEAH box helicase</fullName>
    </submittedName>
</protein>
<proteinExistence type="predicted"/>
<evidence type="ECO:0000256" key="3">
    <source>
        <dbReference type="SAM" id="MobiDB-lite"/>
    </source>
</evidence>
<dbReference type="GO" id="GO:0005524">
    <property type="term" value="F:ATP binding"/>
    <property type="evidence" value="ECO:0007669"/>
    <property type="project" value="UniProtKB-KW"/>
</dbReference>
<feature type="compositionally biased region" description="Gly residues" evidence="3">
    <location>
        <begin position="293"/>
        <end position="305"/>
    </location>
</feature>
<dbReference type="InterPro" id="IPR027417">
    <property type="entry name" value="P-loop_NTPase"/>
</dbReference>
<evidence type="ECO:0000313" key="7">
    <source>
        <dbReference type="Proteomes" id="UP000546257"/>
    </source>
</evidence>
<evidence type="ECO:0000259" key="5">
    <source>
        <dbReference type="PROSITE" id="PS51194"/>
    </source>
</evidence>
<evidence type="ECO:0000256" key="2">
    <source>
        <dbReference type="ARBA" id="ARBA00022840"/>
    </source>
</evidence>
<dbReference type="Pfam" id="PF00271">
    <property type="entry name" value="Helicase_C"/>
    <property type="match status" value="1"/>
</dbReference>
<dbReference type="GO" id="GO:0003676">
    <property type="term" value="F:nucleic acid binding"/>
    <property type="evidence" value="ECO:0007669"/>
    <property type="project" value="InterPro"/>
</dbReference>
<dbReference type="InterPro" id="IPR001650">
    <property type="entry name" value="Helicase_C-like"/>
</dbReference>
<keyword evidence="6" id="KW-0347">Helicase</keyword>
<dbReference type="EMBL" id="JACKXD010000001">
    <property type="protein sequence ID" value="MBB6645616.1"/>
    <property type="molecule type" value="Genomic_DNA"/>
</dbReference>
<dbReference type="AlphaFoldDB" id="A0A7J9SHY0"/>
<feature type="domain" description="Helicase C-terminal" evidence="5">
    <location>
        <begin position="314"/>
        <end position="471"/>
    </location>
</feature>
<gene>
    <name evidence="6" type="ORF">H5V44_04785</name>
</gene>
<dbReference type="SUPFAM" id="SSF52540">
    <property type="entry name" value="P-loop containing nucleoside triphosphate hydrolases"/>
    <property type="match status" value="2"/>
</dbReference>
<dbReference type="RefSeq" id="WP_185191956.1">
    <property type="nucleotide sequence ID" value="NZ_JACKXD010000001.1"/>
</dbReference>
<feature type="region of interest" description="Disordered" evidence="3">
    <location>
        <begin position="275"/>
        <end position="311"/>
    </location>
</feature>
<dbReference type="Proteomes" id="UP000546257">
    <property type="component" value="Unassembled WGS sequence"/>
</dbReference>
<evidence type="ECO:0000259" key="4">
    <source>
        <dbReference type="PROSITE" id="PS51192"/>
    </source>
</evidence>
<feature type="domain" description="Helicase ATP-binding" evidence="4">
    <location>
        <begin position="66"/>
        <end position="249"/>
    </location>
</feature>
<keyword evidence="1" id="KW-0547">Nucleotide-binding</keyword>
<dbReference type="InterPro" id="IPR014001">
    <property type="entry name" value="Helicase_ATP-bd"/>
</dbReference>
<evidence type="ECO:0000256" key="1">
    <source>
        <dbReference type="ARBA" id="ARBA00022741"/>
    </source>
</evidence>
<dbReference type="PROSITE" id="PS51194">
    <property type="entry name" value="HELICASE_CTER"/>
    <property type="match status" value="1"/>
</dbReference>
<name>A0A7J9SHY0_9EURY</name>
<dbReference type="PROSITE" id="PS51192">
    <property type="entry name" value="HELICASE_ATP_BIND_1"/>
    <property type="match status" value="1"/>
</dbReference>
<dbReference type="CDD" id="cd17923">
    <property type="entry name" value="DEXHc_Hrq1-like"/>
    <property type="match status" value="1"/>
</dbReference>
<dbReference type="GO" id="GO:0006289">
    <property type="term" value="P:nucleotide-excision repair"/>
    <property type="evidence" value="ECO:0007669"/>
    <property type="project" value="TreeGrafter"/>
</dbReference>
<dbReference type="SMART" id="SM00490">
    <property type="entry name" value="HELICc"/>
    <property type="match status" value="1"/>
</dbReference>
<keyword evidence="7" id="KW-1185">Reference proteome</keyword>
<sequence length="811" mass="88613">MDPDLQPAALVDWLRERPYYAGQIRDHRRVPGRDAETAPVDLESRLDGALSDRGIDDLYRHQAAAIEAVRDGDNVVLATPTASGKSLAYTVPAFERAMDHGGRTLYLGPQNALIADQEETLSDLARGLGFGSRVSVAEYTGRLSKSEKRDVRDRRPTVVLSNPDMLHYGLLPHAHRLWEWLAKSLETVVIDEIHGYRGVFGSHVALALRRLNRVCERFGSDPQYVCCSATIGNPVEHAARVTGKHPETFRLVDEDTSAAGAKHWLLWNPPEYDGGDTAGANVADDTPGANDGTPGGNAGEATGGSGRRRSSHVETKNLFVDLVARGFQTLAFTRARQTAERYATESAADLRERGHGDAAASVTAYQGSLRNDRRREIESGLHDGSVRGVWSTNALELGVDVGELDAVLIDGYPGTRMSAFQQAGRAGRGDDEALVILVGGEDQLDQYLLRNPEEFWAGEPERAVCDPENPELLPDHVAAAAAENWLKTGDNAHFGESFPDVVAALTDEGRLDRRETDAGIRWLHAGDGSPQHAMSLRTIERREVDLLDDRSGEVISSLSFTDALRDAHTGAIYHHQGTTYEVVDLDLDRDVATLQPTWADYYTRVRHDKTITVEGDTKTKPLPGRPDVDVRLAEVTMRKRITGFERRDPRRGETIGRETLDLPETTLRTTALYFTVPPEIEVAMRDLGGEYGFNGGIHAAEHGAISLFPLSFLCDRGDIGGLSTPYHPHTERSTIFIYDGYPGGVGLTRSGYDEIGTLLARTRRMIRECDCADGCPACVQSPHCGNANDPLSTDEAVLLLDALTDDDGGGC</sequence>
<dbReference type="PANTHER" id="PTHR47957">
    <property type="entry name" value="ATP-DEPENDENT HELICASE HRQ1"/>
    <property type="match status" value="1"/>
</dbReference>
<dbReference type="GO" id="GO:0043138">
    <property type="term" value="F:3'-5' DNA helicase activity"/>
    <property type="evidence" value="ECO:0007669"/>
    <property type="project" value="TreeGrafter"/>
</dbReference>
<dbReference type="CDD" id="cd18797">
    <property type="entry name" value="SF2_C_Hrq"/>
    <property type="match status" value="1"/>
</dbReference>
<keyword evidence="6" id="KW-0378">Hydrolase</keyword>
<organism evidence="6 7">
    <name type="scientific">Halobellus ruber</name>
    <dbReference type="NCBI Taxonomy" id="2761102"/>
    <lineage>
        <taxon>Archaea</taxon>
        <taxon>Methanobacteriati</taxon>
        <taxon>Methanobacteriota</taxon>
        <taxon>Stenosarchaea group</taxon>
        <taxon>Halobacteria</taxon>
        <taxon>Halobacteriales</taxon>
        <taxon>Haloferacaceae</taxon>
        <taxon>Halobellus</taxon>
    </lineage>
</organism>
<dbReference type="Gene3D" id="3.40.50.300">
    <property type="entry name" value="P-loop containing nucleotide triphosphate hydrolases"/>
    <property type="match status" value="2"/>
</dbReference>
<dbReference type="SMART" id="SM00487">
    <property type="entry name" value="DEXDc"/>
    <property type="match status" value="1"/>
</dbReference>
<evidence type="ECO:0000313" key="6">
    <source>
        <dbReference type="EMBL" id="MBB6645616.1"/>
    </source>
</evidence>
<dbReference type="GO" id="GO:0036297">
    <property type="term" value="P:interstrand cross-link repair"/>
    <property type="evidence" value="ECO:0007669"/>
    <property type="project" value="TreeGrafter"/>
</dbReference>
<reference evidence="6 7" key="1">
    <citation type="submission" date="2020-08" db="EMBL/GenBank/DDBJ databases">
        <authorList>
            <person name="Seo M.-J."/>
        </authorList>
    </citation>
    <scope>NUCLEOTIDE SEQUENCE [LARGE SCALE GENOMIC DNA]</scope>
    <source>
        <strain evidence="6 7">MBLA0160</strain>
    </source>
</reference>
<dbReference type="InterPro" id="IPR011545">
    <property type="entry name" value="DEAD/DEAH_box_helicase_dom"/>
</dbReference>
<dbReference type="Pfam" id="PF09369">
    <property type="entry name" value="MZB"/>
    <property type="match status" value="1"/>
</dbReference>
<dbReference type="InterPro" id="IPR018973">
    <property type="entry name" value="MZB"/>
</dbReference>
<dbReference type="Pfam" id="PF00270">
    <property type="entry name" value="DEAD"/>
    <property type="match status" value="1"/>
</dbReference>
<keyword evidence="2" id="KW-0067">ATP-binding</keyword>
<accession>A0A7J9SHY0</accession>